<dbReference type="STRING" id="1803665.GCA_001641335_06036"/>
<feature type="compositionally biased region" description="Basic and acidic residues" evidence="1">
    <location>
        <begin position="189"/>
        <end position="200"/>
    </location>
</feature>
<dbReference type="GO" id="GO:0005829">
    <property type="term" value="C:cytosol"/>
    <property type="evidence" value="ECO:0007669"/>
    <property type="project" value="TreeGrafter"/>
</dbReference>
<feature type="transmembrane region" description="Helical" evidence="2">
    <location>
        <begin position="442"/>
        <end position="467"/>
    </location>
</feature>
<feature type="transmembrane region" description="Helical" evidence="2">
    <location>
        <begin position="409"/>
        <end position="430"/>
    </location>
</feature>
<accession>A0A560DS31</accession>
<name>A0A560DS31_9BRAD</name>
<evidence type="ECO:0000313" key="4">
    <source>
        <dbReference type="Proteomes" id="UP000319949"/>
    </source>
</evidence>
<keyword evidence="2" id="KW-0812">Transmembrane</keyword>
<dbReference type="OrthoDB" id="100544at2"/>
<dbReference type="SUPFAM" id="SSF52151">
    <property type="entry name" value="FabD/lysophospholipase-like"/>
    <property type="match status" value="1"/>
</dbReference>
<organism evidence="3 4">
    <name type="scientific">Bradyrhizobium stylosanthis</name>
    <dbReference type="NCBI Taxonomy" id="1803665"/>
    <lineage>
        <taxon>Bacteria</taxon>
        <taxon>Pseudomonadati</taxon>
        <taxon>Pseudomonadota</taxon>
        <taxon>Alphaproteobacteria</taxon>
        <taxon>Hyphomicrobiales</taxon>
        <taxon>Nitrobacteraceae</taxon>
        <taxon>Bradyrhizobium</taxon>
    </lineage>
</organism>
<feature type="transmembrane region" description="Helical" evidence="2">
    <location>
        <begin position="487"/>
        <end position="509"/>
    </location>
</feature>
<feature type="transmembrane region" description="Helical" evidence="2">
    <location>
        <begin position="363"/>
        <end position="389"/>
    </location>
</feature>
<dbReference type="InterPro" id="IPR016035">
    <property type="entry name" value="Acyl_Trfase/lysoPLipase"/>
</dbReference>
<protein>
    <submittedName>
        <fullName evidence="3">Patatin-like phospholipase</fullName>
    </submittedName>
</protein>
<reference evidence="3 4" key="1">
    <citation type="submission" date="2019-06" db="EMBL/GenBank/DDBJ databases">
        <title>Genomic Encyclopedia of Type Strains, Phase IV (KMG-V): Genome sequencing to study the core and pangenomes of soil and plant-associated prokaryotes.</title>
        <authorList>
            <person name="Whitman W."/>
        </authorList>
    </citation>
    <scope>NUCLEOTIDE SEQUENCE [LARGE SCALE GENOMIC DNA]</scope>
    <source>
        <strain evidence="3 4">BR 510</strain>
    </source>
</reference>
<dbReference type="RefSeq" id="WP_145664118.1">
    <property type="nucleotide sequence ID" value="NZ_VITK01000004.1"/>
</dbReference>
<evidence type="ECO:0000256" key="1">
    <source>
        <dbReference type="SAM" id="MobiDB-lite"/>
    </source>
</evidence>
<dbReference type="AlphaFoldDB" id="A0A560DS31"/>
<evidence type="ECO:0000256" key="2">
    <source>
        <dbReference type="SAM" id="Phobius"/>
    </source>
</evidence>
<dbReference type="Gene3D" id="3.40.1090.10">
    <property type="entry name" value="Cytosolic phospholipase A2 catalytic domain"/>
    <property type="match status" value="2"/>
</dbReference>
<dbReference type="GO" id="GO:0004623">
    <property type="term" value="F:phospholipase A2 activity"/>
    <property type="evidence" value="ECO:0007669"/>
    <property type="project" value="TreeGrafter"/>
</dbReference>
<comment type="caution">
    <text evidence="3">The sequence shown here is derived from an EMBL/GenBank/DDBJ whole genome shotgun (WGS) entry which is preliminary data.</text>
</comment>
<evidence type="ECO:0000313" key="3">
    <source>
        <dbReference type="EMBL" id="TWA99862.1"/>
    </source>
</evidence>
<keyword evidence="4" id="KW-1185">Reference proteome</keyword>
<feature type="transmembrane region" description="Helical" evidence="2">
    <location>
        <begin position="562"/>
        <end position="586"/>
    </location>
</feature>
<feature type="compositionally biased region" description="Pro residues" evidence="1">
    <location>
        <begin position="40"/>
        <end position="50"/>
    </location>
</feature>
<feature type="transmembrane region" description="Helical" evidence="2">
    <location>
        <begin position="239"/>
        <end position="262"/>
    </location>
</feature>
<dbReference type="EMBL" id="VITK01000004">
    <property type="protein sequence ID" value="TWA99862.1"/>
    <property type="molecule type" value="Genomic_DNA"/>
</dbReference>
<proteinExistence type="predicted"/>
<sequence length="1022" mass="109770">MGALNLAQVLWEERRALAGTPLAFPPKKEDDPAAKAAPVPATPAPKPSPTPAYLLTGAAPLPSADGSPGSLSPPTAAAPDLLTVYQTLNADDRWALCLSGGGIRSAAFALGILQRIAALDVTSKRKDEERGSALRQFEYLSTVSGGGYIGSWLSAWLYQQRKLLPRGAAAKTTGTGHGSTPDSVVSALNERDSRGPLGDHEEAEPISNLRRNSHFLSPSFSSLSPDLWSDVASVLRNLFLNWILLVPPMILAVLVTKALYFALIDAHGIKDSSIWFLVVMTIPTLCLLVSLSFSVANRPARGWINVSQSGFLLCDLAPFLVGAALLVLVLQSPYGLQTLTDLLRASGFEFIEKFNKEHPIAAVLIRGTILGMIFFAVSWVLAPLWTLIFGKSSRPPLEARPKHPVLEPVAWVVAGAAFGLLSAMGLIALWKVNPSDSAATAAGFACVLGLPWIVLARIVAEVTYIAFAEFLSEVDVGLEFQARSSGLFTLAYLGWLLWFGIVVGAPPAARWIASHLGEATVPTLAAGGGLSGLLSILLGASSKTKAAAEQISGLRQYLSLNTLAAIAAAIFAIVLVALLSIGWDAAFKSFASGADGHMPWTIMLVVGVLLGGLIYAASHVLSINRYSLHGLYRNRLVRAFLGASRSEKERDKTKNAFTDFDGRDSPLLQELWDHNVKPTGAHWKPLHVISGALNLVSSKNLAWQERMAAPFTFSPLHCGSGSAVFSDGAYRTTYATDNQPQPYGGNLTLGTAMAISGAAVSPSMGYNSSPGVAFLMALFNVRLGWWLANPRGDNPYYSAVKPTNALRPFFMEMFGLTSETERWVYLTDGGHFENLGLYEMVRRRCRVIVVSDAGCDPDYSFEDLGNALRKVWIDLGVRIDLHGLDLLKKRFKERPTPAEQAPYWAIGDIRYSEADGGDAKDGLLLYFKSGLHGTEPMGVLSYAIAHATFPHESTLNQFFSESQFESYRALGYEIAQRAFESGGGLSADAKTGAPPTFLSIVEKLKGQLPGRTDSVPAPGVQA</sequence>
<feature type="transmembrane region" description="Helical" evidence="2">
    <location>
        <begin position="274"/>
        <end position="296"/>
    </location>
</feature>
<keyword evidence="2" id="KW-0472">Membrane</keyword>
<feature type="region of interest" description="Disordered" evidence="1">
    <location>
        <begin position="169"/>
        <end position="203"/>
    </location>
</feature>
<feature type="region of interest" description="Disordered" evidence="1">
    <location>
        <begin position="21"/>
        <end position="59"/>
    </location>
</feature>
<gene>
    <name evidence="3" type="ORF">FBZ96_104839</name>
</gene>
<feature type="transmembrane region" description="Helical" evidence="2">
    <location>
        <begin position="521"/>
        <end position="542"/>
    </location>
</feature>
<dbReference type="PANTHER" id="PTHR10728">
    <property type="entry name" value="CYTOSOLIC PHOSPHOLIPASE A2"/>
    <property type="match status" value="1"/>
</dbReference>
<dbReference type="GO" id="GO:0046475">
    <property type="term" value="P:glycerophospholipid catabolic process"/>
    <property type="evidence" value="ECO:0007669"/>
    <property type="project" value="TreeGrafter"/>
</dbReference>
<dbReference type="PANTHER" id="PTHR10728:SF40">
    <property type="entry name" value="PATATIN FAMILY PROTEIN"/>
    <property type="match status" value="1"/>
</dbReference>
<feature type="transmembrane region" description="Helical" evidence="2">
    <location>
        <begin position="316"/>
        <end position="336"/>
    </location>
</feature>
<dbReference type="Proteomes" id="UP000319949">
    <property type="component" value="Unassembled WGS sequence"/>
</dbReference>
<keyword evidence="2" id="KW-1133">Transmembrane helix</keyword>
<feature type="transmembrane region" description="Helical" evidence="2">
    <location>
        <begin position="598"/>
        <end position="617"/>
    </location>
</feature>